<feature type="transmembrane region" description="Helical" evidence="10">
    <location>
        <begin position="166"/>
        <end position="185"/>
    </location>
</feature>
<evidence type="ECO:0000256" key="1">
    <source>
        <dbReference type="ARBA" id="ARBA00003159"/>
    </source>
</evidence>
<evidence type="ECO:0000313" key="12">
    <source>
        <dbReference type="EMBL" id="SFL11515.1"/>
    </source>
</evidence>
<feature type="transmembrane region" description="Helical" evidence="10">
    <location>
        <begin position="15"/>
        <end position="35"/>
    </location>
</feature>
<comment type="similarity">
    <text evidence="3">Belongs to the binding-protein-dependent transport system permease family. HisMQ subfamily.</text>
</comment>
<dbReference type="PANTHER" id="PTHR30614:SF20">
    <property type="entry name" value="GLUTAMINE TRANSPORT SYSTEM PERMEASE PROTEIN GLNP"/>
    <property type="match status" value="1"/>
</dbReference>
<keyword evidence="8 10" id="KW-1133">Transmembrane helix</keyword>
<dbReference type="InterPro" id="IPR043429">
    <property type="entry name" value="ArtM/GltK/GlnP/TcyL/YhdX-like"/>
</dbReference>
<keyword evidence="6 10" id="KW-0812">Transmembrane</keyword>
<name>A0A1I4F0K2_9PROT</name>
<keyword evidence="5" id="KW-1003">Cell membrane</keyword>
<dbReference type="STRING" id="1123062.SAMN02745775_12145"/>
<dbReference type="SUPFAM" id="SSF161098">
    <property type="entry name" value="MetI-like"/>
    <property type="match status" value="1"/>
</dbReference>
<dbReference type="OrthoDB" id="7190458at2"/>
<accession>A0A1I4F0K2</accession>
<evidence type="ECO:0000256" key="3">
    <source>
        <dbReference type="ARBA" id="ARBA00010072"/>
    </source>
</evidence>
<organism evidence="12 13">
    <name type="scientific">Falsiroseomonas stagni DSM 19981</name>
    <dbReference type="NCBI Taxonomy" id="1123062"/>
    <lineage>
        <taxon>Bacteria</taxon>
        <taxon>Pseudomonadati</taxon>
        <taxon>Pseudomonadota</taxon>
        <taxon>Alphaproteobacteria</taxon>
        <taxon>Acetobacterales</taxon>
        <taxon>Roseomonadaceae</taxon>
        <taxon>Falsiroseomonas</taxon>
    </lineage>
</organism>
<keyword evidence="9 10" id="KW-0472">Membrane</keyword>
<evidence type="ECO:0000256" key="10">
    <source>
        <dbReference type="RuleBase" id="RU363032"/>
    </source>
</evidence>
<dbReference type="PANTHER" id="PTHR30614">
    <property type="entry name" value="MEMBRANE COMPONENT OF AMINO ACID ABC TRANSPORTER"/>
    <property type="match status" value="1"/>
</dbReference>
<keyword evidence="4 10" id="KW-0813">Transport</keyword>
<dbReference type="AlphaFoldDB" id="A0A1I4F0K2"/>
<feature type="transmembrane region" description="Helical" evidence="10">
    <location>
        <begin position="80"/>
        <end position="102"/>
    </location>
</feature>
<dbReference type="GO" id="GO:0006865">
    <property type="term" value="P:amino acid transport"/>
    <property type="evidence" value="ECO:0007669"/>
    <property type="project" value="UniProtKB-KW"/>
</dbReference>
<keyword evidence="13" id="KW-1185">Reference proteome</keyword>
<dbReference type="RefSeq" id="WP_092963236.1">
    <property type="nucleotide sequence ID" value="NZ_FOSQ01000021.1"/>
</dbReference>
<proteinExistence type="inferred from homology"/>
<feature type="transmembrane region" description="Helical" evidence="10">
    <location>
        <begin position="270"/>
        <end position="289"/>
    </location>
</feature>
<evidence type="ECO:0000256" key="6">
    <source>
        <dbReference type="ARBA" id="ARBA00022692"/>
    </source>
</evidence>
<dbReference type="NCBIfam" id="TIGR01726">
    <property type="entry name" value="HEQRo_perm_3TM"/>
    <property type="match status" value="1"/>
</dbReference>
<feature type="domain" description="ABC transmembrane type-1" evidence="11">
    <location>
        <begin position="72"/>
        <end position="288"/>
    </location>
</feature>
<dbReference type="PROSITE" id="PS50928">
    <property type="entry name" value="ABC_TM1"/>
    <property type="match status" value="1"/>
</dbReference>
<dbReference type="Gene3D" id="1.10.3720.10">
    <property type="entry name" value="MetI-like"/>
    <property type="match status" value="1"/>
</dbReference>
<comment type="function">
    <text evidence="1">Part of the binding-protein-dependent transport system for glutamine; probably responsible for the translocation of the substrate across the membrane.</text>
</comment>
<dbReference type="InterPro" id="IPR000515">
    <property type="entry name" value="MetI-like"/>
</dbReference>
<comment type="subcellular location">
    <subcellularLocation>
        <location evidence="2">Cell inner membrane</location>
        <topology evidence="2">Multi-pass membrane protein</topology>
    </subcellularLocation>
    <subcellularLocation>
        <location evidence="10">Cell membrane</location>
        <topology evidence="10">Multi-pass membrane protein</topology>
    </subcellularLocation>
</comment>
<evidence type="ECO:0000259" key="11">
    <source>
        <dbReference type="PROSITE" id="PS50928"/>
    </source>
</evidence>
<dbReference type="Proteomes" id="UP000199473">
    <property type="component" value="Unassembled WGS sequence"/>
</dbReference>
<evidence type="ECO:0000256" key="9">
    <source>
        <dbReference type="ARBA" id="ARBA00023136"/>
    </source>
</evidence>
<evidence type="ECO:0000256" key="8">
    <source>
        <dbReference type="ARBA" id="ARBA00022989"/>
    </source>
</evidence>
<dbReference type="InterPro" id="IPR035906">
    <property type="entry name" value="MetI-like_sf"/>
</dbReference>
<dbReference type="Pfam" id="PF00528">
    <property type="entry name" value="BPD_transp_1"/>
    <property type="match status" value="1"/>
</dbReference>
<dbReference type="GO" id="GO:0022857">
    <property type="term" value="F:transmembrane transporter activity"/>
    <property type="evidence" value="ECO:0007669"/>
    <property type="project" value="InterPro"/>
</dbReference>
<evidence type="ECO:0000256" key="5">
    <source>
        <dbReference type="ARBA" id="ARBA00022475"/>
    </source>
</evidence>
<evidence type="ECO:0000256" key="2">
    <source>
        <dbReference type="ARBA" id="ARBA00004429"/>
    </source>
</evidence>
<dbReference type="EMBL" id="FOSQ01000021">
    <property type="protein sequence ID" value="SFL11515.1"/>
    <property type="molecule type" value="Genomic_DNA"/>
</dbReference>
<evidence type="ECO:0000313" key="13">
    <source>
        <dbReference type="Proteomes" id="UP000199473"/>
    </source>
</evidence>
<keyword evidence="7" id="KW-0029">Amino-acid transport</keyword>
<evidence type="ECO:0000256" key="7">
    <source>
        <dbReference type="ARBA" id="ARBA00022970"/>
    </source>
</evidence>
<reference evidence="12 13" key="1">
    <citation type="submission" date="2016-10" db="EMBL/GenBank/DDBJ databases">
        <authorList>
            <person name="de Groot N.N."/>
        </authorList>
    </citation>
    <scope>NUCLEOTIDE SEQUENCE [LARGE SCALE GENOMIC DNA]</scope>
    <source>
        <strain evidence="12 13">DSM 19981</strain>
    </source>
</reference>
<dbReference type="CDD" id="cd06261">
    <property type="entry name" value="TM_PBP2"/>
    <property type="match status" value="1"/>
</dbReference>
<sequence length="300" mass="32477">MQRPGGPYARGNPRFGLLDAALLAVVVGALGFLAWRAGAALDYRWNFWPVLGFVARQDASGAWVANLLLQGVMTTLRVSFWAAIVAAVVGTLMGIARCATALLPRLVAGAYVETIRNIPPLVFIFVFYFFVTAQIVPALGIEDWIRRQDDDTLRVIGWFFGPPQQAAGVIAAILCLGLFEGAYVAEIVRGGIQSLPRGQWEAGQALGLSRIRLFRLVILPQAVARVVPPLAGQGISLVKDSSIISLVSIQDLSFLGNEVAATTGRVFETWLMVALFYFIICAVLSAAAARLERRFSTRNA</sequence>
<evidence type="ECO:0000256" key="4">
    <source>
        <dbReference type="ARBA" id="ARBA00022448"/>
    </source>
</evidence>
<gene>
    <name evidence="12" type="ORF">SAMN02745775_12145</name>
</gene>
<protein>
    <submittedName>
        <fullName evidence="12">Polar amino acid transport system permease protein</fullName>
    </submittedName>
</protein>
<dbReference type="GO" id="GO:0043190">
    <property type="term" value="C:ATP-binding cassette (ABC) transporter complex"/>
    <property type="evidence" value="ECO:0007669"/>
    <property type="project" value="InterPro"/>
</dbReference>
<feature type="transmembrane region" description="Helical" evidence="10">
    <location>
        <begin position="122"/>
        <end position="145"/>
    </location>
</feature>
<dbReference type="InterPro" id="IPR010065">
    <property type="entry name" value="AA_ABC_transptr_permease_3TM"/>
</dbReference>